<feature type="transmembrane region" description="Helical" evidence="1">
    <location>
        <begin position="57"/>
        <end position="77"/>
    </location>
</feature>
<evidence type="ECO:0008006" key="4">
    <source>
        <dbReference type="Google" id="ProtNLM"/>
    </source>
</evidence>
<keyword evidence="3" id="KW-1185">Reference proteome</keyword>
<proteinExistence type="predicted"/>
<reference evidence="2 3" key="1">
    <citation type="submission" date="2021-06" db="EMBL/GenBank/DDBJ databases">
        <authorList>
            <person name="Criscuolo A."/>
        </authorList>
    </citation>
    <scope>NUCLEOTIDE SEQUENCE [LARGE SCALE GENOMIC DNA]</scope>
    <source>
        <strain evidence="3">CIP 111802</strain>
    </source>
</reference>
<evidence type="ECO:0000313" key="2">
    <source>
        <dbReference type="EMBL" id="CAG7651291.1"/>
    </source>
</evidence>
<name>A0ABM8VND9_9BACL</name>
<sequence>MNNEEWMILLIGLIIPLITTFRKYVITSIVFWIGFIFILIARPWHEYKSFEGMLEVLILYFVVVPLYSVGIVIWLIASWKRKQRI</sequence>
<organism evidence="2 3">
    <name type="scientific">Paenibacillus allorhizosphaerae</name>
    <dbReference type="NCBI Taxonomy" id="2849866"/>
    <lineage>
        <taxon>Bacteria</taxon>
        <taxon>Bacillati</taxon>
        <taxon>Bacillota</taxon>
        <taxon>Bacilli</taxon>
        <taxon>Bacillales</taxon>
        <taxon>Paenibacillaceae</taxon>
        <taxon>Paenibacillus</taxon>
    </lineage>
</organism>
<keyword evidence="1" id="KW-1133">Transmembrane helix</keyword>
<evidence type="ECO:0000313" key="3">
    <source>
        <dbReference type="Proteomes" id="UP000730618"/>
    </source>
</evidence>
<feature type="transmembrane region" description="Helical" evidence="1">
    <location>
        <begin position="6"/>
        <end position="22"/>
    </location>
</feature>
<keyword evidence="1" id="KW-0812">Transmembrane</keyword>
<dbReference type="Proteomes" id="UP000730618">
    <property type="component" value="Unassembled WGS sequence"/>
</dbReference>
<dbReference type="RefSeq" id="WP_218101187.1">
    <property type="nucleotide sequence ID" value="NZ_CAJVCE010000016.1"/>
</dbReference>
<keyword evidence="1" id="KW-0472">Membrane</keyword>
<accession>A0ABM8VND9</accession>
<protein>
    <recommendedName>
        <fullName evidence="4">Permease</fullName>
    </recommendedName>
</protein>
<evidence type="ECO:0000256" key="1">
    <source>
        <dbReference type="SAM" id="Phobius"/>
    </source>
</evidence>
<comment type="caution">
    <text evidence="2">The sequence shown here is derived from an EMBL/GenBank/DDBJ whole genome shotgun (WGS) entry which is preliminary data.</text>
</comment>
<gene>
    <name evidence="2" type="ORF">PAECIP111802_04927</name>
</gene>
<dbReference type="EMBL" id="CAJVCE010000016">
    <property type="protein sequence ID" value="CAG7651291.1"/>
    <property type="molecule type" value="Genomic_DNA"/>
</dbReference>